<name>A0A9Q3JLI4_9BASI</name>
<protein>
    <submittedName>
        <fullName evidence="2">Uncharacterized protein</fullName>
    </submittedName>
</protein>
<accession>A0A9Q3JLI4</accession>
<evidence type="ECO:0000313" key="3">
    <source>
        <dbReference type="Proteomes" id="UP000765509"/>
    </source>
</evidence>
<proteinExistence type="predicted"/>
<comment type="caution">
    <text evidence="2">The sequence shown here is derived from an EMBL/GenBank/DDBJ whole genome shotgun (WGS) entry which is preliminary data.</text>
</comment>
<keyword evidence="1" id="KW-0175">Coiled coil</keyword>
<feature type="coiled-coil region" evidence="1">
    <location>
        <begin position="19"/>
        <end position="46"/>
    </location>
</feature>
<keyword evidence="3" id="KW-1185">Reference proteome</keyword>
<gene>
    <name evidence="2" type="ORF">O181_105365</name>
</gene>
<reference evidence="2" key="1">
    <citation type="submission" date="2021-03" db="EMBL/GenBank/DDBJ databases">
        <title>Draft genome sequence of rust myrtle Austropuccinia psidii MF-1, a brazilian biotype.</title>
        <authorList>
            <person name="Quecine M.C."/>
            <person name="Pachon D.M.R."/>
            <person name="Bonatelli M.L."/>
            <person name="Correr F.H."/>
            <person name="Franceschini L.M."/>
            <person name="Leite T.F."/>
            <person name="Margarido G.R.A."/>
            <person name="Almeida C.A."/>
            <person name="Ferrarezi J.A."/>
            <person name="Labate C.A."/>
        </authorList>
    </citation>
    <scope>NUCLEOTIDE SEQUENCE</scope>
    <source>
        <strain evidence="2">MF-1</strain>
    </source>
</reference>
<evidence type="ECO:0000256" key="1">
    <source>
        <dbReference type="SAM" id="Coils"/>
    </source>
</evidence>
<dbReference type="EMBL" id="AVOT02077787">
    <property type="protein sequence ID" value="MBW0565650.1"/>
    <property type="molecule type" value="Genomic_DNA"/>
</dbReference>
<dbReference type="AlphaFoldDB" id="A0A9Q3JLI4"/>
<dbReference type="Proteomes" id="UP000765509">
    <property type="component" value="Unassembled WGS sequence"/>
</dbReference>
<evidence type="ECO:0000313" key="2">
    <source>
        <dbReference type="EMBL" id="MBW0565650.1"/>
    </source>
</evidence>
<organism evidence="2 3">
    <name type="scientific">Austropuccinia psidii MF-1</name>
    <dbReference type="NCBI Taxonomy" id="1389203"/>
    <lineage>
        <taxon>Eukaryota</taxon>
        <taxon>Fungi</taxon>
        <taxon>Dikarya</taxon>
        <taxon>Basidiomycota</taxon>
        <taxon>Pucciniomycotina</taxon>
        <taxon>Pucciniomycetes</taxon>
        <taxon>Pucciniales</taxon>
        <taxon>Sphaerophragmiaceae</taxon>
        <taxon>Austropuccinia</taxon>
    </lineage>
</organism>
<sequence length="121" mass="13689">MASFRSQTVPIDPTISDDLEYMKAENQRLKDEISQLKALFQNLNVNQENSQVNTSFQNPITPSPRCKGGPCKSIWPEKLQSSKPYADFDLDHAELGNLNQKLLVSTPLISMLLNYPLQTHN</sequence>